<dbReference type="EMBL" id="APHR01000010">
    <property type="protein sequence ID" value="EMR13931.1"/>
    <property type="molecule type" value="Genomic_DNA"/>
</dbReference>
<name>M7P343_9GAMM</name>
<dbReference type="Pfam" id="PF00696">
    <property type="entry name" value="AA_kinase"/>
    <property type="match status" value="1"/>
</dbReference>
<dbReference type="SUPFAM" id="SSF53633">
    <property type="entry name" value="Carbamate kinase-like"/>
    <property type="match status" value="1"/>
</dbReference>
<dbReference type="OrthoDB" id="8526978at2"/>
<dbReference type="InterPro" id="IPR001048">
    <property type="entry name" value="Asp/Glu/Uridylate_kinase"/>
</dbReference>
<dbReference type="PATRIC" id="fig|1286106.3.peg.435"/>
<feature type="domain" description="Aspartate/glutamate/uridylate kinase" evidence="1">
    <location>
        <begin position="3"/>
        <end position="70"/>
    </location>
</feature>
<gene>
    <name evidence="2" type="ORF">MPL1_02163</name>
</gene>
<dbReference type="InterPro" id="IPR036393">
    <property type="entry name" value="AceGlu_kinase-like_sf"/>
</dbReference>
<dbReference type="RefSeq" id="WP_009725477.1">
    <property type="nucleotide sequence ID" value="NZ_APHR01000010.1"/>
</dbReference>
<dbReference type="Gene3D" id="3.40.1160.10">
    <property type="entry name" value="Acetylglutamate kinase-like"/>
    <property type="match status" value="1"/>
</dbReference>
<comment type="caution">
    <text evidence="2">The sequence shown here is derived from an EMBL/GenBank/DDBJ whole genome shotgun (WGS) entry which is preliminary data.</text>
</comment>
<dbReference type="STRING" id="1286106.MPL1_02163"/>
<evidence type="ECO:0000313" key="2">
    <source>
        <dbReference type="EMBL" id="EMR13931.1"/>
    </source>
</evidence>
<dbReference type="AlphaFoldDB" id="M7P343"/>
<organism evidence="2 3">
    <name type="scientific">Methylophaga lonarensis MPL</name>
    <dbReference type="NCBI Taxonomy" id="1286106"/>
    <lineage>
        <taxon>Bacteria</taxon>
        <taxon>Pseudomonadati</taxon>
        <taxon>Pseudomonadota</taxon>
        <taxon>Gammaproteobacteria</taxon>
        <taxon>Thiotrichales</taxon>
        <taxon>Piscirickettsiaceae</taxon>
        <taxon>Methylophaga</taxon>
    </lineage>
</organism>
<dbReference type="Proteomes" id="UP000012019">
    <property type="component" value="Unassembled WGS sequence"/>
</dbReference>
<sequence>MHIVKLGGSLFTSPRLYAWLQTLQQASLETPIIIVPGGGPFADTVRVAQQNHGFDDETAHHMALLAMKQFGLMLLALSSQANSFHYPASQRPEAGLHIWLPDSSMMDFEDIPRHWQMTADSLALWLAQQLSASRLALIKSIEANSSNIQLLSESGGIDACFPSLYQTAPVEVHWFFEQQPALFPLHGHLIS</sequence>
<proteinExistence type="predicted"/>
<reference evidence="2 3" key="1">
    <citation type="journal article" date="2013" name="Genome Announc.">
        <title>Draft Genome Sequence of Methylophaga lonarensis MPLT, a Haloalkaliphilic (Non-Methane-Utilizing) Methylotroph.</title>
        <authorList>
            <person name="Shetty S.A."/>
            <person name="Marathe N.P."/>
            <person name="Munot H."/>
            <person name="Antony C.P."/>
            <person name="Dhotre D.P."/>
            <person name="Murrell J.C."/>
            <person name="Shouche Y.S."/>
        </authorList>
    </citation>
    <scope>NUCLEOTIDE SEQUENCE [LARGE SCALE GENOMIC DNA]</scope>
    <source>
        <strain evidence="2 3">MPL</strain>
    </source>
</reference>
<evidence type="ECO:0000259" key="1">
    <source>
        <dbReference type="Pfam" id="PF00696"/>
    </source>
</evidence>
<evidence type="ECO:0000313" key="3">
    <source>
        <dbReference type="Proteomes" id="UP000012019"/>
    </source>
</evidence>
<protein>
    <submittedName>
        <fullName evidence="2">Delta 1-pyrroline-5-carboxylate synthetase</fullName>
    </submittedName>
</protein>
<keyword evidence="3" id="KW-1185">Reference proteome</keyword>
<dbReference type="eggNOG" id="COG2054">
    <property type="taxonomic scope" value="Bacteria"/>
</dbReference>
<accession>M7P343</accession>